<dbReference type="GO" id="GO:0009289">
    <property type="term" value="C:pilus"/>
    <property type="evidence" value="ECO:0007669"/>
    <property type="project" value="InterPro"/>
</dbReference>
<proteinExistence type="predicted"/>
<feature type="signal peptide" evidence="1">
    <location>
        <begin position="1"/>
        <end position="22"/>
    </location>
</feature>
<dbReference type="InterPro" id="IPR036937">
    <property type="entry name" value="Adhesion_dom_fimbrial_sf"/>
</dbReference>
<dbReference type="PANTHER" id="PTHR33420:SF26">
    <property type="entry name" value="FIMBRIAL SUBUNIT"/>
    <property type="match status" value="1"/>
</dbReference>
<dbReference type="InterPro" id="IPR008966">
    <property type="entry name" value="Adhesion_dom_sf"/>
</dbReference>
<feature type="chain" id="PRO_5007305182" evidence="1">
    <location>
        <begin position="23"/>
        <end position="178"/>
    </location>
</feature>
<sequence length="178" mass="18131">MKMKSIAMATFMALGLASAANAADQGHGKITFKGAIIDAPCSISPNSIDQTVELGQISNMALVDGGKSTPRPFEITLDNCDITKLAKGVQLTFSGAAASFDNTNKTLGIVGTGAGAGVQITNGSGNVVTLGTATPFQQIQNGNNTLNFAAYLKGNGGDIDTITAGDFSSVADFTLSYE</sequence>
<dbReference type="AlphaFoldDB" id="A0A140SSP1"/>
<dbReference type="PANTHER" id="PTHR33420">
    <property type="entry name" value="FIMBRIAL SUBUNIT ELFA-RELATED"/>
    <property type="match status" value="1"/>
</dbReference>
<feature type="domain" description="Fimbrial-type adhesion" evidence="2">
    <location>
        <begin position="30"/>
        <end position="177"/>
    </location>
</feature>
<reference evidence="4" key="2">
    <citation type="submission" date="2012-04" db="EMBL/GenBank/DDBJ databases">
        <title>Complete genome sequence of Providencia stuartii clinical isolate MRSN 2154.</title>
        <authorList>
            <person name="Clifford R.J."/>
            <person name="Hang J."/>
            <person name="Riley M.C."/>
            <person name="Onmus-Leone F."/>
            <person name="Kuschner R.A."/>
            <person name="Lesho E.P."/>
            <person name="Waterman P.E."/>
        </authorList>
    </citation>
    <scope>NUCLEOTIDE SEQUENCE [LARGE SCALE GENOMIC DNA]</scope>
    <source>
        <strain evidence="4">MRSN 2154</strain>
    </source>
</reference>
<evidence type="ECO:0000259" key="2">
    <source>
        <dbReference type="Pfam" id="PF00419"/>
    </source>
</evidence>
<dbReference type="GO" id="GO:0043709">
    <property type="term" value="P:cell adhesion involved in single-species biofilm formation"/>
    <property type="evidence" value="ECO:0007669"/>
    <property type="project" value="TreeGrafter"/>
</dbReference>
<dbReference type="Gene3D" id="2.60.40.1090">
    <property type="entry name" value="Fimbrial-type adhesion domain"/>
    <property type="match status" value="1"/>
</dbReference>
<dbReference type="SUPFAM" id="SSF49401">
    <property type="entry name" value="Bacterial adhesins"/>
    <property type="match status" value="1"/>
</dbReference>
<evidence type="ECO:0000313" key="3">
    <source>
        <dbReference type="EMBL" id="AFH95304.1"/>
    </source>
</evidence>
<name>A0A140SSP1_PROSM</name>
<dbReference type="RefSeq" id="WP_014657973.1">
    <property type="nucleotide sequence ID" value="NC_017731.1"/>
</dbReference>
<dbReference type="InterPro" id="IPR000259">
    <property type="entry name" value="Adhesion_dom_fimbrial"/>
</dbReference>
<reference evidence="3 4" key="1">
    <citation type="journal article" date="2012" name="J. Bacteriol.">
        <title>Complete Genome Sequence of Providencia stuartii Clinical Isolate MRSN 2154.</title>
        <authorList>
            <person name="Clifford R.J."/>
            <person name="Hang J."/>
            <person name="Riley M.C."/>
            <person name="Onmus-Leone F."/>
            <person name="Kuschner R.A."/>
            <person name="Lesho E.P."/>
            <person name="Waterman P.E."/>
        </authorList>
    </citation>
    <scope>NUCLEOTIDE SEQUENCE [LARGE SCALE GENOMIC DNA]</scope>
    <source>
        <strain evidence="3 4">MRSN 2154</strain>
    </source>
</reference>
<dbReference type="HOGENOM" id="CLU_088965_3_1_6"/>
<dbReference type="Pfam" id="PF00419">
    <property type="entry name" value="Fimbrial"/>
    <property type="match status" value="1"/>
</dbReference>
<accession>A0A140SSP1</accession>
<evidence type="ECO:0000256" key="1">
    <source>
        <dbReference type="SAM" id="SignalP"/>
    </source>
</evidence>
<keyword evidence="1" id="KW-0732">Signal</keyword>
<dbReference type="Proteomes" id="UP000005012">
    <property type="component" value="Chromosome"/>
</dbReference>
<dbReference type="EMBL" id="CP003488">
    <property type="protein sequence ID" value="AFH95304.1"/>
    <property type="molecule type" value="Genomic_DNA"/>
</dbReference>
<evidence type="ECO:0000313" key="4">
    <source>
        <dbReference type="Proteomes" id="UP000005012"/>
    </source>
</evidence>
<dbReference type="OrthoDB" id="6522787at2"/>
<dbReference type="GeneID" id="93519980"/>
<dbReference type="KEGG" id="psi:S70_17470"/>
<dbReference type="PATRIC" id="fig|1157951.4.peg.3504"/>
<gene>
    <name evidence="3" type="ordered locus">S70_17470</name>
</gene>
<organism evidence="3 4">
    <name type="scientific">Providencia stuartii (strain MRSN 2154)</name>
    <dbReference type="NCBI Taxonomy" id="1157951"/>
    <lineage>
        <taxon>Bacteria</taxon>
        <taxon>Pseudomonadati</taxon>
        <taxon>Pseudomonadota</taxon>
        <taxon>Gammaproteobacteria</taxon>
        <taxon>Enterobacterales</taxon>
        <taxon>Morganellaceae</taxon>
        <taxon>Providencia</taxon>
    </lineage>
</organism>
<protein>
    <submittedName>
        <fullName evidence="3">Fimbrial protein domain-containing protein</fullName>
    </submittedName>
</protein>
<dbReference type="InterPro" id="IPR050263">
    <property type="entry name" value="Bact_Fimbrial_Adh_Pro"/>
</dbReference>